<dbReference type="KEGG" id="bvk:117231025"/>
<evidence type="ECO:0000313" key="2">
    <source>
        <dbReference type="Proteomes" id="UP000504631"/>
    </source>
</evidence>
<protein>
    <submittedName>
        <fullName evidence="3">Uncharacterized protein LOC117231025</fullName>
    </submittedName>
</protein>
<dbReference type="AlphaFoldDB" id="A0A6J3JXT7"/>
<gene>
    <name evidence="3" type="primary">LOC117231025</name>
</gene>
<dbReference type="Proteomes" id="UP000504631">
    <property type="component" value="Unplaced"/>
</dbReference>
<dbReference type="GeneID" id="117231025"/>
<reference evidence="3" key="1">
    <citation type="submission" date="2025-08" db="UniProtKB">
        <authorList>
            <consortium name="RefSeq"/>
        </authorList>
    </citation>
    <scope>IDENTIFICATION</scope>
    <source>
        <tissue evidence="3">Muscle</tissue>
    </source>
</reference>
<name>A0A6J3JXT7_9HYME</name>
<evidence type="ECO:0000256" key="1">
    <source>
        <dbReference type="SAM" id="MobiDB-lite"/>
    </source>
</evidence>
<keyword evidence="2" id="KW-1185">Reference proteome</keyword>
<evidence type="ECO:0000313" key="3">
    <source>
        <dbReference type="RefSeq" id="XP_033344954.1"/>
    </source>
</evidence>
<proteinExistence type="predicted"/>
<organism evidence="2 3">
    <name type="scientific">Bombus vosnesenskii</name>
    <dbReference type="NCBI Taxonomy" id="207650"/>
    <lineage>
        <taxon>Eukaryota</taxon>
        <taxon>Metazoa</taxon>
        <taxon>Ecdysozoa</taxon>
        <taxon>Arthropoda</taxon>
        <taxon>Hexapoda</taxon>
        <taxon>Insecta</taxon>
        <taxon>Pterygota</taxon>
        <taxon>Neoptera</taxon>
        <taxon>Endopterygota</taxon>
        <taxon>Hymenoptera</taxon>
        <taxon>Apocrita</taxon>
        <taxon>Aculeata</taxon>
        <taxon>Apoidea</taxon>
        <taxon>Anthophila</taxon>
        <taxon>Apidae</taxon>
        <taxon>Bombus</taxon>
        <taxon>Pyrobombus</taxon>
    </lineage>
</organism>
<dbReference type="RefSeq" id="XP_033344954.1">
    <property type="nucleotide sequence ID" value="XM_033489063.1"/>
</dbReference>
<feature type="compositionally biased region" description="Low complexity" evidence="1">
    <location>
        <begin position="537"/>
        <end position="547"/>
    </location>
</feature>
<feature type="region of interest" description="Disordered" evidence="1">
    <location>
        <begin position="530"/>
        <end position="555"/>
    </location>
</feature>
<sequence>MFGRQIFLELMDNQRNQRHNEFIRRLSANQGHGISFNELVNIPSLRNDGFLFDLNFILLEDNDHDQPNNLCFRTNTENIPNRYLLEYIRQMKERYLIMERELTRMKTLIPIITRNTNAVHQSSQTDVNWKHRSLRKYGHFFGTVPRNQYKKNQEQINVSSRRKRHTMKKDKDSINETFDNTDWKKYRKSSQNLQNDIYPIKEPDSTSFQSRILINNSTAVCSMHNIAMILPQDSTQLIDSSRYKTTNSKANNEIHKAVDKCDSDHSKMIFGKSRKHFGPPETRKASMEVCQSFDKKHEPETSYYTDFDVKHEDHTQTKPAVYTPEFRPIMGSKFNSDISDQSAFHCQQQNTNREEKCMFKRTKFFENTDVHRKDNFDIRVQTPQGNRSYWNNNAKKLSYEGTHCTSDSSRQFTRMIQRQKKEIHKKIPTPRSNVHTAYTPMVQSPTWNPLLDPNSFTIQLLRLAVLLYAPALMPALNSLIARQSIQTTIPIPCSEGSNDLLTQIFTILSNQQCVPNLSYVANPRINENSRQFRESNSHNLSSRSNSLPENPSKQLGDDACSVKTFENNQFGKNSVAVNTSLEICNCNNMKQPSSRCSKNTSHDQIEENERLMYTWTNKKSKSSETVVLEKSVLQSEQNKEEVSKKEQEDPEFSETLLMQDDITILDDESWDDPKSKFTNMWKC</sequence>
<accession>A0A6J3JXT7</accession>